<name>A0A563DSF4_9MICO</name>
<feature type="domain" description="Leucine-binding protein" evidence="3">
    <location>
        <begin position="54"/>
        <end position="357"/>
    </location>
</feature>
<dbReference type="OrthoDB" id="3563031at2"/>
<dbReference type="PANTHER" id="PTHR30483:SF6">
    <property type="entry name" value="PERIPLASMIC BINDING PROTEIN OF ABC TRANSPORTER FOR NATURAL AMINO ACIDS"/>
    <property type="match status" value="1"/>
</dbReference>
<dbReference type="EMBL" id="VCQV01000055">
    <property type="protein sequence ID" value="TWP32861.1"/>
    <property type="molecule type" value="Genomic_DNA"/>
</dbReference>
<dbReference type="Gene3D" id="3.40.50.2300">
    <property type="match status" value="2"/>
</dbReference>
<evidence type="ECO:0000259" key="3">
    <source>
        <dbReference type="Pfam" id="PF13458"/>
    </source>
</evidence>
<dbReference type="PRINTS" id="PR00776">
    <property type="entry name" value="HEMOGLOBNASE"/>
</dbReference>
<dbReference type="InterPro" id="IPR051010">
    <property type="entry name" value="BCAA_transport"/>
</dbReference>
<gene>
    <name evidence="4" type="ORF">FGL98_23125</name>
</gene>
<keyword evidence="5" id="KW-1185">Reference proteome</keyword>
<dbReference type="PANTHER" id="PTHR30483">
    <property type="entry name" value="LEUCINE-SPECIFIC-BINDING PROTEIN"/>
    <property type="match status" value="1"/>
</dbReference>
<dbReference type="Pfam" id="PF01650">
    <property type="entry name" value="Peptidase_C13"/>
    <property type="match status" value="1"/>
</dbReference>
<protein>
    <recommendedName>
        <fullName evidence="3">Leucine-binding protein domain-containing protein</fullName>
    </recommendedName>
</protein>
<dbReference type="SUPFAM" id="SSF53822">
    <property type="entry name" value="Periplasmic binding protein-like I"/>
    <property type="match status" value="1"/>
</dbReference>
<dbReference type="Gene3D" id="3.40.50.1460">
    <property type="match status" value="1"/>
</dbReference>
<dbReference type="InterPro" id="IPR028082">
    <property type="entry name" value="Peripla_BP_I"/>
</dbReference>
<keyword evidence="2" id="KW-0732">Signal</keyword>
<dbReference type="InterPro" id="IPR001096">
    <property type="entry name" value="Peptidase_C13"/>
</dbReference>
<dbReference type="AlphaFoldDB" id="A0A563DSF4"/>
<sequence length="746" mass="77984">MSAAGAGMPSAGTLPRPDGYGARRTGCRAIGLLLCVAVALGVMTGCSRSRPSAPLRIGVMMPLTGPGAVSAQLPLDWARENVDAAGGVDGRPIQFVYRDLGRQSALTAARAFAADSSIAAVIGPGNSEDALQVAGLFADHHQVMVTPSATSGDLFRAYSADRPQYVWRPVESDIAQMRVMLQVAARDGARSVALVSGDSPYGTTFFDSFGFLATEEGLRVTSTQRYDQEAQNCQGPLRQALSSGADVVLAVPDHASQAICMARAWRAAGSRPRLLFSDAAQSPSLISALGAQAQGLNGIGLAPDPNNGFAAAFRARFHREPTPFAANIYDSVLLIAYGLAGAHGTVGAALAQAISGVVHGTGPATGWDRNGVARTLTAIRAGRLPAINGAVGRWAFDKDSGIDLVASTYEHWRVTGDQFAAAGYLSTADLRTARQGISEADTRATPGKATAALGGTYRPGPKTGTWALLIAASDGWTNYRHQADVLAQYQRLRADRVPASHIIVISDHDLAHNRNNPHQGQVPYAVGDPNLNFQIPIDYPLQGMTAQRLMDILAGHTTPGTPTVIRSGTGDDVYVYLAGHGNQNGVYLGLGQPVPPPDNAYSVLTPALLDQTIAAMAAAHHYRRILVAVDACEGGVLGQHLDAPGALLLSAASPVENSLSTNYDADRQTWLADQFSYQLWKAEAATPTMSIDRLYQHLYLTVTGSHVSAYGPGFGNAATVSLNEFVTGGSVAPPAPTSAGQGAAAH</sequence>
<dbReference type="InterPro" id="IPR028081">
    <property type="entry name" value="Leu-bd"/>
</dbReference>
<dbReference type="Proteomes" id="UP000320244">
    <property type="component" value="Unassembled WGS sequence"/>
</dbReference>
<comment type="similarity">
    <text evidence="1">Belongs to the leucine-binding protein family.</text>
</comment>
<dbReference type="GO" id="GO:0006508">
    <property type="term" value="P:proteolysis"/>
    <property type="evidence" value="ECO:0007669"/>
    <property type="project" value="InterPro"/>
</dbReference>
<dbReference type="Pfam" id="PF13458">
    <property type="entry name" value="Peripla_BP_6"/>
    <property type="match status" value="1"/>
</dbReference>
<reference evidence="4 5" key="2">
    <citation type="submission" date="2019-08" db="EMBL/GenBank/DDBJ databases">
        <title>Jejuicoccus antrihumi gen. nov., sp. nov., a new member of the family Dermacoccaceae isolated from a cave.</title>
        <authorList>
            <person name="Schumann P."/>
            <person name="Kim I.S."/>
        </authorList>
    </citation>
    <scope>NUCLEOTIDE SEQUENCE [LARGE SCALE GENOMIC DNA]</scope>
    <source>
        <strain evidence="4 5">C5-26</strain>
    </source>
</reference>
<accession>A0A563DSF4</accession>
<comment type="caution">
    <text evidence="4">The sequence shown here is derived from an EMBL/GenBank/DDBJ whole genome shotgun (WGS) entry which is preliminary data.</text>
</comment>
<dbReference type="GO" id="GO:0008233">
    <property type="term" value="F:peptidase activity"/>
    <property type="evidence" value="ECO:0007669"/>
    <property type="project" value="InterPro"/>
</dbReference>
<organism evidence="4 5">
    <name type="scientific">Leekyejoonella antrihumi</name>
    <dbReference type="NCBI Taxonomy" id="1660198"/>
    <lineage>
        <taxon>Bacteria</taxon>
        <taxon>Bacillati</taxon>
        <taxon>Actinomycetota</taxon>
        <taxon>Actinomycetes</taxon>
        <taxon>Micrococcales</taxon>
        <taxon>Dermacoccaceae</taxon>
        <taxon>Leekyejoonella</taxon>
    </lineage>
</organism>
<evidence type="ECO:0000313" key="4">
    <source>
        <dbReference type="EMBL" id="TWP32861.1"/>
    </source>
</evidence>
<proteinExistence type="inferred from homology"/>
<evidence type="ECO:0000313" key="5">
    <source>
        <dbReference type="Proteomes" id="UP000320244"/>
    </source>
</evidence>
<reference evidence="4 5" key="1">
    <citation type="submission" date="2019-05" db="EMBL/GenBank/DDBJ databases">
        <authorList>
            <person name="Lee S.D."/>
        </authorList>
    </citation>
    <scope>NUCLEOTIDE SEQUENCE [LARGE SCALE GENOMIC DNA]</scope>
    <source>
        <strain evidence="4 5">C5-26</strain>
    </source>
</reference>
<evidence type="ECO:0000256" key="2">
    <source>
        <dbReference type="ARBA" id="ARBA00022729"/>
    </source>
</evidence>
<evidence type="ECO:0000256" key="1">
    <source>
        <dbReference type="ARBA" id="ARBA00010062"/>
    </source>
</evidence>